<comment type="caution">
    <text evidence="3">The sequence shown here is derived from an EMBL/GenBank/DDBJ whole genome shotgun (WGS) entry which is preliminary data.</text>
</comment>
<evidence type="ECO:0000313" key="3">
    <source>
        <dbReference type="EMBL" id="GAA4388608.1"/>
    </source>
</evidence>
<keyword evidence="4" id="KW-1185">Reference proteome</keyword>
<dbReference type="EMBL" id="BAABFX010000009">
    <property type="protein sequence ID" value="GAA4388608.1"/>
    <property type="molecule type" value="Genomic_DNA"/>
</dbReference>
<dbReference type="Gene3D" id="3.40.30.10">
    <property type="entry name" value="Glutaredoxin"/>
    <property type="match status" value="1"/>
</dbReference>
<dbReference type="InterPro" id="IPR036249">
    <property type="entry name" value="Thioredoxin-like_sf"/>
</dbReference>
<feature type="domain" description="Thioredoxin-like fold" evidence="2">
    <location>
        <begin position="95"/>
        <end position="245"/>
    </location>
</feature>
<dbReference type="SUPFAM" id="SSF52833">
    <property type="entry name" value="Thioredoxin-like"/>
    <property type="match status" value="1"/>
</dbReference>
<reference evidence="4" key="1">
    <citation type="journal article" date="2019" name="Int. J. Syst. Evol. Microbiol.">
        <title>The Global Catalogue of Microorganisms (GCM) 10K type strain sequencing project: providing services to taxonomists for standard genome sequencing and annotation.</title>
        <authorList>
            <consortium name="The Broad Institute Genomics Platform"/>
            <consortium name="The Broad Institute Genome Sequencing Center for Infectious Disease"/>
            <person name="Wu L."/>
            <person name="Ma J."/>
        </authorList>
    </citation>
    <scope>NUCLEOTIDE SEQUENCE [LARGE SCALE GENOMIC DNA]</scope>
    <source>
        <strain evidence="4">JCM 17738</strain>
    </source>
</reference>
<feature type="transmembrane region" description="Helical" evidence="1">
    <location>
        <begin position="35"/>
        <end position="55"/>
    </location>
</feature>
<sequence>MAKNSAKAPDRGAASARQAKIQAAQKSAGGGANKIVVATVVAIVAIIATVGGVVWSQMSKENDVTGGGNALPAGVSELGQGYPAFQDVTPVDGAPTVDLYVDYQCPACAMFEEAFGPTLSQQAADGKIKLVYHVKNFLDDNLRNDSSTRAANGAFCASDAGKFQEYSDQLFPGQPEREGDGWTDAQLKAFAETAGVSGEALTTWESCVAAGKYTDYVNSVEKQSFADGVKGTPTVKVNGEDLDTSTLVNAEGTAFDPAKLVAALEAAGK</sequence>
<dbReference type="Proteomes" id="UP001500390">
    <property type="component" value="Unassembled WGS sequence"/>
</dbReference>
<evidence type="ECO:0000313" key="4">
    <source>
        <dbReference type="Proteomes" id="UP001500390"/>
    </source>
</evidence>
<keyword evidence="1" id="KW-1133">Transmembrane helix</keyword>
<keyword evidence="1" id="KW-0472">Membrane</keyword>
<protein>
    <submittedName>
        <fullName evidence="3">Mycothiol-dependent reductase</fullName>
    </submittedName>
</protein>
<organism evidence="3 4">
    <name type="scientific">Ornithinibacter aureus</name>
    <dbReference type="NCBI Taxonomy" id="622664"/>
    <lineage>
        <taxon>Bacteria</taxon>
        <taxon>Bacillati</taxon>
        <taxon>Actinomycetota</taxon>
        <taxon>Actinomycetes</taxon>
        <taxon>Micrococcales</taxon>
        <taxon>Intrasporangiaceae</taxon>
        <taxon>Ornithinibacter</taxon>
    </lineage>
</organism>
<evidence type="ECO:0000256" key="1">
    <source>
        <dbReference type="SAM" id="Phobius"/>
    </source>
</evidence>
<dbReference type="RefSeq" id="WP_159899013.1">
    <property type="nucleotide sequence ID" value="NZ_BAABFX010000009.1"/>
</dbReference>
<evidence type="ECO:0000259" key="2">
    <source>
        <dbReference type="Pfam" id="PF13462"/>
    </source>
</evidence>
<proteinExistence type="predicted"/>
<dbReference type="Pfam" id="PF13462">
    <property type="entry name" value="Thioredoxin_4"/>
    <property type="match status" value="1"/>
</dbReference>
<keyword evidence="1" id="KW-0812">Transmembrane</keyword>
<name>A0ABP8JCA0_9MICO</name>
<dbReference type="InterPro" id="IPR012336">
    <property type="entry name" value="Thioredoxin-like_fold"/>
</dbReference>
<dbReference type="CDD" id="cd02972">
    <property type="entry name" value="DsbA_family"/>
    <property type="match status" value="1"/>
</dbReference>
<gene>
    <name evidence="3" type="ORF">GCM10023153_04030</name>
</gene>
<accession>A0ABP8JCA0</accession>